<evidence type="ECO:0000256" key="1">
    <source>
        <dbReference type="ARBA" id="ARBA00006814"/>
    </source>
</evidence>
<organism evidence="5 6">
    <name type="scientific">Acetohalobium arabaticum (strain ATCC 49924 / DSM 5501 / Z-7288)</name>
    <dbReference type="NCBI Taxonomy" id="574087"/>
    <lineage>
        <taxon>Bacteria</taxon>
        <taxon>Bacillati</taxon>
        <taxon>Bacillota</taxon>
        <taxon>Clostridia</taxon>
        <taxon>Halanaerobiales</taxon>
        <taxon>Halobacteroidaceae</taxon>
        <taxon>Acetohalobium</taxon>
    </lineage>
</organism>
<dbReference type="InterPro" id="IPR000671">
    <property type="entry name" value="Peptidase_A31"/>
</dbReference>
<dbReference type="InterPro" id="IPR023430">
    <property type="entry name" value="Pept_HybD-like_dom_sf"/>
</dbReference>
<evidence type="ECO:0000256" key="3">
    <source>
        <dbReference type="ARBA" id="ARBA00022750"/>
    </source>
</evidence>
<dbReference type="HOGENOM" id="CLU_099037_0_2_9"/>
<evidence type="ECO:0000256" key="2">
    <source>
        <dbReference type="ARBA" id="ARBA00022670"/>
    </source>
</evidence>
<dbReference type="GO" id="GO:0008047">
    <property type="term" value="F:enzyme activator activity"/>
    <property type="evidence" value="ECO:0007669"/>
    <property type="project" value="InterPro"/>
</dbReference>
<sequence length="158" mass="17288">MKPKSKLTVIGMGSLIKSDDGIGIQILRKLKENEELKEVPLLEVGTSPMNYLEKISNSKIIIGIDAVYGGEGPGSIYRFTLDEIERKGETRKDAHGFSLPDVIELARARTGFPIEVIIYGIEPLDLSLNIQLSSPVKKALPKAVTEIKKEIKQISSAG</sequence>
<name>D9QVD9_ACEAZ</name>
<evidence type="ECO:0000313" key="6">
    <source>
        <dbReference type="Proteomes" id="UP000001661"/>
    </source>
</evidence>
<dbReference type="KEGG" id="aar:Acear_0658"/>
<dbReference type="SUPFAM" id="SSF53163">
    <property type="entry name" value="HybD-like"/>
    <property type="match status" value="1"/>
</dbReference>
<dbReference type="EMBL" id="CP002105">
    <property type="protein sequence ID" value="ADL12198.1"/>
    <property type="molecule type" value="Genomic_DNA"/>
</dbReference>
<keyword evidence="6" id="KW-1185">Reference proteome</keyword>
<keyword evidence="2 5" id="KW-0645">Protease</keyword>
<dbReference type="eggNOG" id="COG0680">
    <property type="taxonomic scope" value="Bacteria"/>
</dbReference>
<comment type="similarity">
    <text evidence="1">Belongs to the peptidase A31 family.</text>
</comment>
<dbReference type="CDD" id="cd00518">
    <property type="entry name" value="H2MP"/>
    <property type="match status" value="1"/>
</dbReference>
<dbReference type="GO" id="GO:0016485">
    <property type="term" value="P:protein processing"/>
    <property type="evidence" value="ECO:0007669"/>
    <property type="project" value="TreeGrafter"/>
</dbReference>
<gene>
    <name evidence="5" type="ordered locus">Acear_0658</name>
</gene>
<dbReference type="Pfam" id="PF01750">
    <property type="entry name" value="HycI"/>
    <property type="match status" value="1"/>
</dbReference>
<protein>
    <submittedName>
        <fullName evidence="5">Hydrogenase maturation protease</fullName>
    </submittedName>
</protein>
<evidence type="ECO:0000313" key="5">
    <source>
        <dbReference type="EMBL" id="ADL12198.1"/>
    </source>
</evidence>
<reference evidence="5 6" key="1">
    <citation type="journal article" date="2010" name="Stand. Genomic Sci.">
        <title>Complete genome sequence of Acetohalobium arabaticum type strain (Z-7288).</title>
        <authorList>
            <person name="Sikorski J."/>
            <person name="Lapidus A."/>
            <person name="Chertkov O."/>
            <person name="Lucas S."/>
            <person name="Copeland A."/>
            <person name="Glavina Del Rio T."/>
            <person name="Nolan M."/>
            <person name="Tice H."/>
            <person name="Cheng J.F."/>
            <person name="Han C."/>
            <person name="Brambilla E."/>
            <person name="Pitluck S."/>
            <person name="Liolios K."/>
            <person name="Ivanova N."/>
            <person name="Mavromatis K."/>
            <person name="Mikhailova N."/>
            <person name="Pati A."/>
            <person name="Bruce D."/>
            <person name="Detter C."/>
            <person name="Tapia R."/>
            <person name="Goodwin L."/>
            <person name="Chen A."/>
            <person name="Palaniappan K."/>
            <person name="Land M."/>
            <person name="Hauser L."/>
            <person name="Chang Y.J."/>
            <person name="Jeffries C.D."/>
            <person name="Rohde M."/>
            <person name="Goker M."/>
            <person name="Spring S."/>
            <person name="Woyke T."/>
            <person name="Bristow J."/>
            <person name="Eisen J.A."/>
            <person name="Markowitz V."/>
            <person name="Hugenholtz P."/>
            <person name="Kyrpides N.C."/>
            <person name="Klenk H.P."/>
        </authorList>
    </citation>
    <scope>NUCLEOTIDE SEQUENCE [LARGE SCALE GENOMIC DNA]</scope>
    <source>
        <strain evidence="6">ATCC 49924 / DSM 5501 / Z-7288</strain>
    </source>
</reference>
<dbReference type="PRINTS" id="PR00446">
    <property type="entry name" value="HYDRGNUPTAKE"/>
</dbReference>
<keyword evidence="4" id="KW-0378">Hydrolase</keyword>
<evidence type="ECO:0000256" key="4">
    <source>
        <dbReference type="ARBA" id="ARBA00022801"/>
    </source>
</evidence>
<dbReference type="Proteomes" id="UP000001661">
    <property type="component" value="Chromosome"/>
</dbReference>
<dbReference type="PANTHER" id="PTHR30302:SF1">
    <property type="entry name" value="HYDROGENASE 2 MATURATION PROTEASE"/>
    <property type="match status" value="1"/>
</dbReference>
<dbReference type="GO" id="GO:0004190">
    <property type="term" value="F:aspartic-type endopeptidase activity"/>
    <property type="evidence" value="ECO:0007669"/>
    <property type="project" value="UniProtKB-KW"/>
</dbReference>
<dbReference type="Gene3D" id="3.40.50.1450">
    <property type="entry name" value="HybD-like"/>
    <property type="match status" value="1"/>
</dbReference>
<dbReference type="PANTHER" id="PTHR30302">
    <property type="entry name" value="HYDROGENASE 1 MATURATION PROTEASE"/>
    <property type="match status" value="1"/>
</dbReference>
<dbReference type="AlphaFoldDB" id="D9QVD9"/>
<dbReference type="NCBIfam" id="TIGR00072">
    <property type="entry name" value="hydrog_prot"/>
    <property type="match status" value="1"/>
</dbReference>
<keyword evidence="3" id="KW-0064">Aspartyl protease</keyword>
<dbReference type="STRING" id="574087.Acear_0658"/>
<accession>D9QVD9</accession>
<proteinExistence type="inferred from homology"/>